<keyword evidence="2" id="KW-1185">Reference proteome</keyword>
<evidence type="ECO:0000313" key="1">
    <source>
        <dbReference type="EMBL" id="OWA54443.1"/>
    </source>
</evidence>
<dbReference type="EMBL" id="MTYJ01000407">
    <property type="protein sequence ID" value="OWA54443.1"/>
    <property type="molecule type" value="Genomic_DNA"/>
</dbReference>
<gene>
    <name evidence="1" type="ORF">BV898_18846</name>
</gene>
<dbReference type="Proteomes" id="UP000192578">
    <property type="component" value="Unassembled WGS sequence"/>
</dbReference>
<accession>A0A9X6NKN4</accession>
<evidence type="ECO:0000313" key="2">
    <source>
        <dbReference type="Proteomes" id="UP000192578"/>
    </source>
</evidence>
<comment type="caution">
    <text evidence="1">The sequence shown here is derived from an EMBL/GenBank/DDBJ whole genome shotgun (WGS) entry which is preliminary data.</text>
</comment>
<protein>
    <submittedName>
        <fullName evidence="1">Uncharacterized protein</fullName>
    </submittedName>
</protein>
<dbReference type="AlphaFoldDB" id="A0A9X6NKN4"/>
<reference evidence="2" key="1">
    <citation type="submission" date="2017-01" db="EMBL/GenBank/DDBJ databases">
        <title>Comparative genomics of anhydrobiosis in the tardigrade Hypsibius dujardini.</title>
        <authorList>
            <person name="Yoshida Y."/>
            <person name="Koutsovoulos G."/>
            <person name="Laetsch D."/>
            <person name="Stevens L."/>
            <person name="Kumar S."/>
            <person name="Horikawa D."/>
            <person name="Ishino K."/>
            <person name="Komine S."/>
            <person name="Tomita M."/>
            <person name="Blaxter M."/>
            <person name="Arakawa K."/>
        </authorList>
    </citation>
    <scope>NUCLEOTIDE SEQUENCE [LARGE SCALE GENOMIC DNA]</scope>
    <source>
        <strain evidence="2">Z151</strain>
    </source>
</reference>
<name>A0A9X6NKN4_HYPEX</name>
<sequence>MIDSARGRQSFEGFADLWSEGHKFEGKFDRKWVSTACYRHEVEAACDDHRFITTLFSSYNSFDENLPVLEQLRVRKSY</sequence>
<organism evidence="1 2">
    <name type="scientific">Hypsibius exemplaris</name>
    <name type="common">Freshwater tardigrade</name>
    <dbReference type="NCBI Taxonomy" id="2072580"/>
    <lineage>
        <taxon>Eukaryota</taxon>
        <taxon>Metazoa</taxon>
        <taxon>Ecdysozoa</taxon>
        <taxon>Tardigrada</taxon>
        <taxon>Eutardigrada</taxon>
        <taxon>Parachela</taxon>
        <taxon>Hypsibioidea</taxon>
        <taxon>Hypsibiidae</taxon>
        <taxon>Hypsibius</taxon>
    </lineage>
</organism>
<dbReference type="OrthoDB" id="10011386at2759"/>
<proteinExistence type="predicted"/>